<organism evidence="1">
    <name type="scientific">Podoviridae sp. ctC8s18</name>
    <dbReference type="NCBI Taxonomy" id="2827617"/>
    <lineage>
        <taxon>Viruses</taxon>
        <taxon>Duplodnaviria</taxon>
        <taxon>Heunggongvirae</taxon>
        <taxon>Uroviricota</taxon>
        <taxon>Caudoviricetes</taxon>
    </lineage>
</organism>
<name>A0A8S5LR68_9CAUD</name>
<sequence length="83" mass="9582">MKKIRRNVTHYTYVFGKVGDFDNTDAAKITEIKNVEKWGGPLSKREMSNYTYDGYVLLNGKETDIMLEADLEKFVEIAEITEV</sequence>
<reference evidence="1" key="1">
    <citation type="journal article" date="2021" name="Proc. Natl. Acad. Sci. U.S.A.">
        <title>A Catalog of Tens of Thousands of Viruses from Human Metagenomes Reveals Hidden Associations with Chronic Diseases.</title>
        <authorList>
            <person name="Tisza M.J."/>
            <person name="Buck C.B."/>
        </authorList>
    </citation>
    <scope>NUCLEOTIDE SEQUENCE</scope>
    <source>
        <strain evidence="1">CtC8s18</strain>
    </source>
</reference>
<protein>
    <submittedName>
        <fullName evidence="1">Uncharacterized protein</fullName>
    </submittedName>
</protein>
<dbReference type="EMBL" id="BK015897">
    <property type="protein sequence ID" value="DAD72339.1"/>
    <property type="molecule type" value="Genomic_DNA"/>
</dbReference>
<evidence type="ECO:0000313" key="1">
    <source>
        <dbReference type="EMBL" id="DAD72339.1"/>
    </source>
</evidence>
<accession>A0A8S5LR68</accession>
<proteinExistence type="predicted"/>